<dbReference type="EMBL" id="OL678010">
    <property type="protein sequence ID" value="UZZ43880.1"/>
    <property type="molecule type" value="Genomic_DNA"/>
</dbReference>
<evidence type="ECO:0000256" key="1">
    <source>
        <dbReference type="SAM" id="Phobius"/>
    </source>
</evidence>
<feature type="transmembrane region" description="Helical" evidence="1">
    <location>
        <begin position="24"/>
        <end position="44"/>
    </location>
</feature>
<keyword evidence="1" id="KW-0472">Membrane</keyword>
<proteinExistence type="predicted"/>
<organism evidence="2">
    <name type="scientific">Dipseudopsis sp. XG-2021</name>
    <dbReference type="NCBI Taxonomy" id="2996733"/>
    <lineage>
        <taxon>Eukaryota</taxon>
        <taxon>Metazoa</taxon>
        <taxon>Ecdysozoa</taxon>
        <taxon>Arthropoda</taxon>
        <taxon>Hexapoda</taxon>
        <taxon>Insecta</taxon>
        <taxon>Pterygota</taxon>
        <taxon>Neoptera</taxon>
        <taxon>Endopterygota</taxon>
        <taxon>Trichoptera</taxon>
        <taxon>Annulipalpia</taxon>
        <taxon>Psychomyioidea</taxon>
        <taxon>Dipseudopsidae</taxon>
        <taxon>Dipseudopsinae</taxon>
        <taxon>Dipseudopsis</taxon>
    </lineage>
</organism>
<accession>A0A9E8LNS9</accession>
<reference evidence="2" key="2">
    <citation type="journal article" date="2022" name="Syst. Entomol.">
        <title>Massive gene rearrangements of mitochondrial genomes and implications for the phylogeny of Trichoptera (Insecta).</title>
        <authorList>
            <person name="Ge X."/>
            <person name="Peng L."/>
            <person name="Vogler A.P."/>
            <person name="Morse J.C."/>
            <person name="Yang L."/>
            <person name="Sun C."/>
            <person name="Wang B."/>
        </authorList>
    </citation>
    <scope>NUCLEOTIDE SEQUENCE</scope>
</reference>
<dbReference type="AlphaFoldDB" id="A0A9E8LNS9"/>
<geneLocation type="mitochondrion" evidence="2"/>
<gene>
    <name evidence="2" type="primary">ND6</name>
</gene>
<name>A0A9E8LNS9_9NEOP</name>
<feature type="transmembrane region" description="Helical" evidence="1">
    <location>
        <begin position="50"/>
        <end position="74"/>
    </location>
</feature>
<keyword evidence="1" id="KW-1133">Transmembrane helix</keyword>
<reference evidence="2" key="1">
    <citation type="submission" date="2021-11" db="EMBL/GenBank/DDBJ databases">
        <authorList>
            <person name="Ge X.-Y."/>
            <person name="Peng L."/>
            <person name="Sun C.-H."/>
            <person name="Wang B.-X."/>
        </authorList>
    </citation>
    <scope>NUCLEOTIDE SEQUENCE</scope>
</reference>
<feature type="transmembrane region" description="Helical" evidence="1">
    <location>
        <begin position="139"/>
        <end position="160"/>
    </location>
</feature>
<feature type="transmembrane region" description="Helical" evidence="1">
    <location>
        <begin position="86"/>
        <end position="108"/>
    </location>
</feature>
<protein>
    <submittedName>
        <fullName evidence="2">NADH dehydrogenase subunit 6</fullName>
    </submittedName>
</protein>
<keyword evidence="1" id="KW-0812">Transmembrane</keyword>
<keyword evidence="2" id="KW-0496">Mitochondrion</keyword>
<sequence length="171" mass="19943">MTKITLIILMISTSFLTLFTNHPISMMLMIMIQTIWISLILIMLTNTTWFSFILFIMFISGMMILFFYICSIIPNSLFSTSMAPSMLNLSLILITISIFNWSLVSIQLNLWDQTSWFSTTSFVKVYSPYLIKLYSSPSILMTIFMFLLLFLLMIMANKFLMNLKNPTRKIN</sequence>
<evidence type="ECO:0000313" key="2">
    <source>
        <dbReference type="EMBL" id="UZZ43880.1"/>
    </source>
</evidence>